<dbReference type="Gene3D" id="2.20.28.10">
    <property type="match status" value="1"/>
</dbReference>
<evidence type="ECO:0000259" key="8">
    <source>
        <dbReference type="PROSITE" id="PS50903"/>
    </source>
</evidence>
<protein>
    <recommendedName>
        <fullName evidence="6">Rubredoxin</fullName>
    </recommendedName>
</protein>
<reference evidence="9 10" key="1">
    <citation type="submission" date="2008-05" db="EMBL/GenBank/DDBJ databases">
        <title>Complete sequence of Chlorobium limicola DSM 245.</title>
        <authorList>
            <consortium name="US DOE Joint Genome Institute"/>
            <person name="Lucas S."/>
            <person name="Copeland A."/>
            <person name="Lapidus A."/>
            <person name="Glavina del Rio T."/>
            <person name="Dalin E."/>
            <person name="Tice H."/>
            <person name="Bruce D."/>
            <person name="Goodwin L."/>
            <person name="Pitluck S."/>
            <person name="Schmutz J."/>
            <person name="Larimer F."/>
            <person name="Land M."/>
            <person name="Hauser L."/>
            <person name="Kyrpides N."/>
            <person name="Ovchinnikova G."/>
            <person name="Zhao F."/>
            <person name="Li T."/>
            <person name="Liu Z."/>
            <person name="Overmann J."/>
            <person name="Bryant D.A."/>
            <person name="Richardson P."/>
        </authorList>
    </citation>
    <scope>NUCLEOTIDE SEQUENCE [LARGE SCALE GENOMIC DNA]</scope>
    <source>
        <strain evidence="10">DSM 245 / NBRC 103803 / 6330</strain>
    </source>
</reference>
<dbReference type="KEGG" id="cli:Clim_0177"/>
<dbReference type="PANTHER" id="PTHR47627">
    <property type="entry name" value="RUBREDOXIN"/>
    <property type="match status" value="1"/>
</dbReference>
<evidence type="ECO:0000256" key="5">
    <source>
        <dbReference type="ARBA" id="ARBA00023004"/>
    </source>
</evidence>
<feature type="binding site" evidence="7">
    <location>
        <position position="39"/>
    </location>
    <ligand>
        <name>Fe cation</name>
        <dbReference type="ChEBI" id="CHEBI:24875"/>
    </ligand>
</feature>
<dbReference type="PRINTS" id="PR00163">
    <property type="entry name" value="RUBREDOXIN"/>
</dbReference>
<dbReference type="GO" id="GO:0005506">
    <property type="term" value="F:iron ion binding"/>
    <property type="evidence" value="ECO:0007669"/>
    <property type="project" value="InterPro"/>
</dbReference>
<evidence type="ECO:0000313" key="10">
    <source>
        <dbReference type="Proteomes" id="UP000008841"/>
    </source>
</evidence>
<dbReference type="OrthoDB" id="9758182at2"/>
<dbReference type="InterPro" id="IPR018527">
    <property type="entry name" value="Rubredoxin_Fe_BS"/>
</dbReference>
<dbReference type="CDD" id="cd00730">
    <property type="entry name" value="rubredoxin"/>
    <property type="match status" value="1"/>
</dbReference>
<dbReference type="EMBL" id="CP001097">
    <property type="protein sequence ID" value="ACD89276.1"/>
    <property type="molecule type" value="Genomic_DNA"/>
</dbReference>
<keyword evidence="3 6" id="KW-0479">Metal-binding</keyword>
<gene>
    <name evidence="9" type="ordered locus">Clim_0177</name>
</gene>
<organism evidence="9 10">
    <name type="scientific">Chlorobium limicola (strain DSM 245 / NBRC 103803 / 6330)</name>
    <dbReference type="NCBI Taxonomy" id="290315"/>
    <lineage>
        <taxon>Bacteria</taxon>
        <taxon>Pseudomonadati</taxon>
        <taxon>Chlorobiota</taxon>
        <taxon>Chlorobiia</taxon>
        <taxon>Chlorobiales</taxon>
        <taxon>Chlorobiaceae</taxon>
        <taxon>Chlorobium/Pelodictyon group</taxon>
        <taxon>Chlorobium</taxon>
    </lineage>
</organism>
<dbReference type="GO" id="GO:0043448">
    <property type="term" value="P:alkane catabolic process"/>
    <property type="evidence" value="ECO:0007669"/>
    <property type="project" value="TreeGrafter"/>
</dbReference>
<keyword evidence="2 6" id="KW-0813">Transport</keyword>
<dbReference type="InterPro" id="IPR024934">
    <property type="entry name" value="Rubredoxin-like_dom"/>
</dbReference>
<dbReference type="NCBIfam" id="NF045768">
    <property type="entry name" value="RubredRD"/>
    <property type="match status" value="1"/>
</dbReference>
<evidence type="ECO:0000256" key="1">
    <source>
        <dbReference type="ARBA" id="ARBA00005337"/>
    </source>
</evidence>
<dbReference type="InterPro" id="IPR024935">
    <property type="entry name" value="Rubredoxin_dom"/>
</dbReference>
<feature type="binding site" evidence="7">
    <location>
        <position position="6"/>
    </location>
    <ligand>
        <name>Fe cation</name>
        <dbReference type="ChEBI" id="CHEBI:24875"/>
    </ligand>
</feature>
<dbReference type="SUPFAM" id="SSF57802">
    <property type="entry name" value="Rubredoxin-like"/>
    <property type="match status" value="1"/>
</dbReference>
<name>B3EEP3_CHLL2</name>
<feature type="binding site" evidence="7">
    <location>
        <position position="9"/>
    </location>
    <ligand>
        <name>Fe cation</name>
        <dbReference type="ChEBI" id="CHEBI:24875"/>
    </ligand>
</feature>
<dbReference type="eggNOG" id="COG1773">
    <property type="taxonomic scope" value="Bacteria"/>
</dbReference>
<dbReference type="PIRSF" id="PIRSF000071">
    <property type="entry name" value="Rubredoxin"/>
    <property type="match status" value="1"/>
</dbReference>
<dbReference type="PROSITE" id="PS00202">
    <property type="entry name" value="RUBREDOXIN"/>
    <property type="match status" value="1"/>
</dbReference>
<dbReference type="InterPro" id="IPR024922">
    <property type="entry name" value="Rubredoxin"/>
</dbReference>
<evidence type="ECO:0000256" key="6">
    <source>
        <dbReference type="PIRNR" id="PIRNR000071"/>
    </source>
</evidence>
<evidence type="ECO:0000313" key="9">
    <source>
        <dbReference type="EMBL" id="ACD89276.1"/>
    </source>
</evidence>
<evidence type="ECO:0000256" key="2">
    <source>
        <dbReference type="ARBA" id="ARBA00022448"/>
    </source>
</evidence>
<dbReference type="Proteomes" id="UP000008841">
    <property type="component" value="Chromosome"/>
</dbReference>
<dbReference type="GO" id="GO:0009055">
    <property type="term" value="F:electron transfer activity"/>
    <property type="evidence" value="ECO:0007669"/>
    <property type="project" value="InterPro"/>
</dbReference>
<dbReference type="FunFam" id="2.20.28.10:FF:000001">
    <property type="entry name" value="Rubredoxin"/>
    <property type="match status" value="1"/>
</dbReference>
<feature type="binding site" evidence="7">
    <location>
        <position position="42"/>
    </location>
    <ligand>
        <name>Fe cation</name>
        <dbReference type="ChEBI" id="CHEBI:24875"/>
    </ligand>
</feature>
<dbReference type="PANTHER" id="PTHR47627:SF1">
    <property type="entry name" value="RUBREDOXIN-1-RELATED"/>
    <property type="match status" value="1"/>
</dbReference>
<accession>B3EEP3</accession>
<sequence>MQKWVCVPCGYVYDPEVGDLDGGVEPGTAFEDIPDDWVCPVCGVDKTLFEPYDERSAR</sequence>
<dbReference type="PROSITE" id="PS50903">
    <property type="entry name" value="RUBREDOXIN_LIKE"/>
    <property type="match status" value="1"/>
</dbReference>
<feature type="domain" description="Rubredoxin-like" evidence="8">
    <location>
        <begin position="1"/>
        <end position="52"/>
    </location>
</feature>
<comment type="similarity">
    <text evidence="1 6">Belongs to the rubredoxin family.</text>
</comment>
<evidence type="ECO:0000256" key="3">
    <source>
        <dbReference type="ARBA" id="ARBA00022723"/>
    </source>
</evidence>
<dbReference type="RefSeq" id="WP_012465157.1">
    <property type="nucleotide sequence ID" value="NC_010803.1"/>
</dbReference>
<evidence type="ECO:0000256" key="7">
    <source>
        <dbReference type="PIRSR" id="PIRSR000071-1"/>
    </source>
</evidence>
<dbReference type="STRING" id="290315.Clim_0177"/>
<dbReference type="InterPro" id="IPR050526">
    <property type="entry name" value="Rubredoxin_ET"/>
</dbReference>
<dbReference type="HOGENOM" id="CLU_128747_3_3_10"/>
<proteinExistence type="inferred from homology"/>
<comment type="cofactor">
    <cofactor evidence="6 7">
        <name>Fe(3+)</name>
        <dbReference type="ChEBI" id="CHEBI:29034"/>
    </cofactor>
    <text evidence="6 7">Binds 1 Fe(3+) ion per subunit.</text>
</comment>
<evidence type="ECO:0000256" key="4">
    <source>
        <dbReference type="ARBA" id="ARBA00022982"/>
    </source>
</evidence>
<keyword evidence="4 6" id="KW-0249">Electron transport</keyword>
<dbReference type="Pfam" id="PF00301">
    <property type="entry name" value="Rubredoxin"/>
    <property type="match status" value="1"/>
</dbReference>
<keyword evidence="5 6" id="KW-0408">Iron</keyword>
<dbReference type="AlphaFoldDB" id="B3EEP3"/>